<dbReference type="PANTHER" id="PTHR48111:SF39">
    <property type="entry name" value="TRANSCRIPTIONAL REGULATORY PROTEIN CPXR"/>
    <property type="match status" value="1"/>
</dbReference>
<keyword evidence="4" id="KW-0902">Two-component regulatory system</keyword>
<evidence type="ECO:0000256" key="6">
    <source>
        <dbReference type="ARBA" id="ARBA00023125"/>
    </source>
</evidence>
<keyword evidence="5" id="KW-0805">Transcription regulation</keyword>
<dbReference type="InterPro" id="IPR016032">
    <property type="entry name" value="Sig_transdc_resp-reg_C-effctor"/>
</dbReference>
<dbReference type="Gene3D" id="1.10.10.10">
    <property type="entry name" value="Winged helix-like DNA-binding domain superfamily/Winged helix DNA-binding domain"/>
    <property type="match status" value="1"/>
</dbReference>
<evidence type="ECO:0000256" key="5">
    <source>
        <dbReference type="ARBA" id="ARBA00023015"/>
    </source>
</evidence>
<dbReference type="InterPro" id="IPR001789">
    <property type="entry name" value="Sig_transdc_resp-reg_receiver"/>
</dbReference>
<accession>A0ABW8J538</accession>
<name>A0ABW8J538_9GAMM</name>
<feature type="DNA-binding region" description="OmpR/PhoB-type" evidence="9">
    <location>
        <begin position="128"/>
        <end position="227"/>
    </location>
</feature>
<dbReference type="SMART" id="SM00448">
    <property type="entry name" value="REC"/>
    <property type="match status" value="1"/>
</dbReference>
<gene>
    <name evidence="12" type="ORF">ISP25_06375</name>
</gene>
<evidence type="ECO:0000256" key="8">
    <source>
        <dbReference type="PROSITE-ProRule" id="PRU00169"/>
    </source>
</evidence>
<dbReference type="PROSITE" id="PS50110">
    <property type="entry name" value="RESPONSE_REGULATORY"/>
    <property type="match status" value="1"/>
</dbReference>
<evidence type="ECO:0000256" key="2">
    <source>
        <dbReference type="ARBA" id="ARBA00022490"/>
    </source>
</evidence>
<keyword evidence="3 8" id="KW-0597">Phosphoprotein</keyword>
<dbReference type="SUPFAM" id="SSF52172">
    <property type="entry name" value="CheY-like"/>
    <property type="match status" value="1"/>
</dbReference>
<dbReference type="Gene3D" id="3.40.50.2300">
    <property type="match status" value="1"/>
</dbReference>
<evidence type="ECO:0000313" key="13">
    <source>
        <dbReference type="Proteomes" id="UP001620339"/>
    </source>
</evidence>
<keyword evidence="6 9" id="KW-0238">DNA-binding</keyword>
<dbReference type="Gene3D" id="6.10.250.690">
    <property type="match status" value="1"/>
</dbReference>
<comment type="subcellular location">
    <subcellularLocation>
        <location evidence="1">Cytoplasm</location>
    </subcellularLocation>
</comment>
<dbReference type="Pfam" id="PF00486">
    <property type="entry name" value="Trans_reg_C"/>
    <property type="match status" value="1"/>
</dbReference>
<evidence type="ECO:0000259" key="11">
    <source>
        <dbReference type="PROSITE" id="PS51755"/>
    </source>
</evidence>
<dbReference type="Pfam" id="PF00072">
    <property type="entry name" value="Response_reg"/>
    <property type="match status" value="1"/>
</dbReference>
<dbReference type="CDD" id="cd00383">
    <property type="entry name" value="trans_reg_C"/>
    <property type="match status" value="1"/>
</dbReference>
<evidence type="ECO:0000259" key="10">
    <source>
        <dbReference type="PROSITE" id="PS50110"/>
    </source>
</evidence>
<keyword evidence="2" id="KW-0963">Cytoplasm</keyword>
<dbReference type="RefSeq" id="WP_192154865.1">
    <property type="nucleotide sequence ID" value="NZ_JADIKK010000008.1"/>
</dbReference>
<comment type="caution">
    <text evidence="12">The sequence shown here is derived from an EMBL/GenBank/DDBJ whole genome shotgun (WGS) entry which is preliminary data.</text>
</comment>
<feature type="domain" description="OmpR/PhoB-type" evidence="11">
    <location>
        <begin position="128"/>
        <end position="227"/>
    </location>
</feature>
<evidence type="ECO:0000256" key="4">
    <source>
        <dbReference type="ARBA" id="ARBA00023012"/>
    </source>
</evidence>
<evidence type="ECO:0000256" key="1">
    <source>
        <dbReference type="ARBA" id="ARBA00004496"/>
    </source>
</evidence>
<reference evidence="12 13" key="1">
    <citation type="submission" date="2020-10" db="EMBL/GenBank/DDBJ databases">
        <title>Phylogeny of dyella-like bacteria.</title>
        <authorList>
            <person name="Fu J."/>
        </authorList>
    </citation>
    <scope>NUCLEOTIDE SEQUENCE [LARGE SCALE GENOMIC DNA]</scope>
    <source>
        <strain evidence="12 13">KACC 19113</strain>
    </source>
</reference>
<dbReference type="InterPro" id="IPR011006">
    <property type="entry name" value="CheY-like_superfamily"/>
</dbReference>
<evidence type="ECO:0000313" key="12">
    <source>
        <dbReference type="EMBL" id="MFK2876690.1"/>
    </source>
</evidence>
<dbReference type="PROSITE" id="PS51755">
    <property type="entry name" value="OMPR_PHOB"/>
    <property type="match status" value="1"/>
</dbReference>
<proteinExistence type="predicted"/>
<keyword evidence="7" id="KW-0804">Transcription</keyword>
<dbReference type="Proteomes" id="UP001620339">
    <property type="component" value="Unassembled WGS sequence"/>
</dbReference>
<dbReference type="SUPFAM" id="SSF46894">
    <property type="entry name" value="C-terminal effector domain of the bipartite response regulators"/>
    <property type="match status" value="1"/>
</dbReference>
<feature type="domain" description="Response regulatory" evidence="10">
    <location>
        <begin position="3"/>
        <end position="118"/>
    </location>
</feature>
<organism evidence="12 13">
    <name type="scientific">Rhodanobacter hydrolyticus</name>
    <dbReference type="NCBI Taxonomy" id="2250595"/>
    <lineage>
        <taxon>Bacteria</taxon>
        <taxon>Pseudomonadati</taxon>
        <taxon>Pseudomonadota</taxon>
        <taxon>Gammaproteobacteria</taxon>
        <taxon>Lysobacterales</taxon>
        <taxon>Rhodanobacteraceae</taxon>
        <taxon>Rhodanobacter</taxon>
    </lineage>
</organism>
<keyword evidence="13" id="KW-1185">Reference proteome</keyword>
<evidence type="ECO:0000256" key="3">
    <source>
        <dbReference type="ARBA" id="ARBA00022553"/>
    </source>
</evidence>
<dbReference type="PANTHER" id="PTHR48111">
    <property type="entry name" value="REGULATOR OF RPOS"/>
    <property type="match status" value="1"/>
</dbReference>
<dbReference type="InterPro" id="IPR036388">
    <property type="entry name" value="WH-like_DNA-bd_sf"/>
</dbReference>
<sequence length="230" mass="25402">MTRILIADDDRELCGLLSEYLQREGFAVDLAHDGEEALARLHNAAQRPDLLILDVMMPGRDGLETLRELRMKYRLPVIMLSARGEPVDRVVGLELGADDYLSKPCLPRELLARVRAQLRRHAPGAAAAGELQVGALKLLPGERRVLIEDQELSLTGAEFQLLLALAQRAGELVDKSALTRLALGRELERYDRSIDVHVSRLRHKLAEASPQSPRIDSVRGAGYVLVVAAP</sequence>
<dbReference type="InterPro" id="IPR001867">
    <property type="entry name" value="OmpR/PhoB-type_DNA-bd"/>
</dbReference>
<feature type="modified residue" description="4-aspartylphosphate" evidence="8">
    <location>
        <position position="54"/>
    </location>
</feature>
<protein>
    <submittedName>
        <fullName evidence="12">Response regulator transcription factor</fullName>
    </submittedName>
</protein>
<dbReference type="InterPro" id="IPR039420">
    <property type="entry name" value="WalR-like"/>
</dbReference>
<dbReference type="EMBL" id="JADIKK010000008">
    <property type="protein sequence ID" value="MFK2876690.1"/>
    <property type="molecule type" value="Genomic_DNA"/>
</dbReference>
<evidence type="ECO:0000256" key="9">
    <source>
        <dbReference type="PROSITE-ProRule" id="PRU01091"/>
    </source>
</evidence>
<evidence type="ECO:0000256" key="7">
    <source>
        <dbReference type="ARBA" id="ARBA00023163"/>
    </source>
</evidence>
<dbReference type="SMART" id="SM00862">
    <property type="entry name" value="Trans_reg_C"/>
    <property type="match status" value="1"/>
</dbReference>